<sequence>MVGLDQRNEVEKDLRLENGPTVELLKRGVLKNVAGAGGNVLAKLVKRESESRFLVLGTQGKGNNVLIRKRANNYPLSVVSNSGINLEKDRHGIGQKDLEINESSSSSLEESEDGLCLKPPTFMRESSNAYFNRMGRGNFYIDLGIGPRVILDKDLNPSSPSSANRRFRFSTEENLTNGDEEDGMWCTEEATSSVAEVRGNVDCNTKKRTMHIPSTSKKHKSNTIKDSAVDSVLLKNNGTFSRLKKVQDKWNLDVEVAKVVENGVELGHIRSPAEEDRKRNLRDESTTQNKSWSLSQEVTKVIEMGVPLCLDFNGEESAIGNEVVRRVTEDEESLRNPKQTAGDKPEEGEDDIKSSCPLCPWRHTCYNGRDNGSRSREGELTPKTRPQFGLQATTRLHEAGIASNRRSAIPR</sequence>
<feature type="region of interest" description="Disordered" evidence="1">
    <location>
        <begin position="325"/>
        <end position="353"/>
    </location>
</feature>
<dbReference type="Proteomes" id="UP001064489">
    <property type="component" value="Chromosome 3"/>
</dbReference>
<gene>
    <name evidence="2" type="ORF">LWI28_022314</name>
</gene>
<evidence type="ECO:0000313" key="3">
    <source>
        <dbReference type="Proteomes" id="UP001064489"/>
    </source>
</evidence>
<feature type="region of interest" description="Disordered" evidence="1">
    <location>
        <begin position="367"/>
        <end position="388"/>
    </location>
</feature>
<accession>A0AAD5J6A9</accession>
<protein>
    <submittedName>
        <fullName evidence="2">Uncharacterized protein</fullName>
    </submittedName>
</protein>
<reference evidence="2" key="2">
    <citation type="submission" date="2023-02" db="EMBL/GenBank/DDBJ databases">
        <authorList>
            <person name="Swenson N.G."/>
            <person name="Wegrzyn J.L."/>
            <person name="Mcevoy S.L."/>
        </authorList>
    </citation>
    <scope>NUCLEOTIDE SEQUENCE</scope>
    <source>
        <strain evidence="2">91603</strain>
        <tissue evidence="2">Leaf</tissue>
    </source>
</reference>
<comment type="caution">
    <text evidence="2">The sequence shown here is derived from an EMBL/GenBank/DDBJ whole genome shotgun (WGS) entry which is preliminary data.</text>
</comment>
<feature type="region of interest" description="Disordered" evidence="1">
    <location>
        <begin position="274"/>
        <end position="293"/>
    </location>
</feature>
<evidence type="ECO:0000256" key="1">
    <source>
        <dbReference type="SAM" id="MobiDB-lite"/>
    </source>
</evidence>
<dbReference type="AlphaFoldDB" id="A0AAD5J6A9"/>
<feature type="compositionally biased region" description="Basic and acidic residues" evidence="1">
    <location>
        <begin position="274"/>
        <end position="285"/>
    </location>
</feature>
<evidence type="ECO:0000313" key="2">
    <source>
        <dbReference type="EMBL" id="KAI9186925.1"/>
    </source>
</evidence>
<organism evidence="2 3">
    <name type="scientific">Acer negundo</name>
    <name type="common">Box elder</name>
    <dbReference type="NCBI Taxonomy" id="4023"/>
    <lineage>
        <taxon>Eukaryota</taxon>
        <taxon>Viridiplantae</taxon>
        <taxon>Streptophyta</taxon>
        <taxon>Embryophyta</taxon>
        <taxon>Tracheophyta</taxon>
        <taxon>Spermatophyta</taxon>
        <taxon>Magnoliopsida</taxon>
        <taxon>eudicotyledons</taxon>
        <taxon>Gunneridae</taxon>
        <taxon>Pentapetalae</taxon>
        <taxon>rosids</taxon>
        <taxon>malvids</taxon>
        <taxon>Sapindales</taxon>
        <taxon>Sapindaceae</taxon>
        <taxon>Hippocastanoideae</taxon>
        <taxon>Acereae</taxon>
        <taxon>Acer</taxon>
    </lineage>
</organism>
<proteinExistence type="predicted"/>
<reference evidence="2" key="1">
    <citation type="journal article" date="2022" name="Plant J.">
        <title>Strategies of tolerance reflected in two North American maple genomes.</title>
        <authorList>
            <person name="McEvoy S.L."/>
            <person name="Sezen U.U."/>
            <person name="Trouern-Trend A."/>
            <person name="McMahon S.M."/>
            <person name="Schaberg P.G."/>
            <person name="Yang J."/>
            <person name="Wegrzyn J.L."/>
            <person name="Swenson N.G."/>
        </authorList>
    </citation>
    <scope>NUCLEOTIDE SEQUENCE</scope>
    <source>
        <strain evidence="2">91603</strain>
    </source>
</reference>
<feature type="compositionally biased region" description="Basic and acidic residues" evidence="1">
    <location>
        <begin position="371"/>
        <end position="382"/>
    </location>
</feature>
<keyword evidence="3" id="KW-1185">Reference proteome</keyword>
<name>A0AAD5J6A9_ACENE</name>
<dbReference type="EMBL" id="JAJSOW010000100">
    <property type="protein sequence ID" value="KAI9186925.1"/>
    <property type="molecule type" value="Genomic_DNA"/>
</dbReference>